<proteinExistence type="predicted"/>
<name>A0ABW6WH56_9ACTN</name>
<dbReference type="EMBL" id="JBIAZU010000004">
    <property type="protein sequence ID" value="MFF5292004.1"/>
    <property type="molecule type" value="Genomic_DNA"/>
</dbReference>
<feature type="domain" description="ATPase BadF/BadG/BcrA/BcrD type" evidence="1">
    <location>
        <begin position="6"/>
        <end position="288"/>
    </location>
</feature>
<evidence type="ECO:0000259" key="1">
    <source>
        <dbReference type="Pfam" id="PF01869"/>
    </source>
</evidence>
<dbReference type="GO" id="GO:0016301">
    <property type="term" value="F:kinase activity"/>
    <property type="evidence" value="ECO:0007669"/>
    <property type="project" value="UniProtKB-KW"/>
</dbReference>
<dbReference type="InterPro" id="IPR043129">
    <property type="entry name" value="ATPase_NBD"/>
</dbReference>
<accession>A0ABW6WH56</accession>
<dbReference type="InterPro" id="IPR002731">
    <property type="entry name" value="ATPase_BadF"/>
</dbReference>
<dbReference type="Pfam" id="PF01869">
    <property type="entry name" value="BcrAD_BadFG"/>
    <property type="match status" value="1"/>
</dbReference>
<dbReference type="RefSeq" id="WP_020509886.1">
    <property type="nucleotide sequence ID" value="NZ_JBIAZU010000004.1"/>
</dbReference>
<dbReference type="PANTHER" id="PTHR43190">
    <property type="entry name" value="N-ACETYL-D-GLUCOSAMINE KINASE"/>
    <property type="match status" value="1"/>
</dbReference>
<evidence type="ECO:0000313" key="3">
    <source>
        <dbReference type="Proteomes" id="UP001602245"/>
    </source>
</evidence>
<protein>
    <submittedName>
        <fullName evidence="2">N-acetylglucosamine kinase</fullName>
    </submittedName>
</protein>
<reference evidence="2 3" key="1">
    <citation type="submission" date="2024-10" db="EMBL/GenBank/DDBJ databases">
        <title>The Natural Products Discovery Center: Release of the First 8490 Sequenced Strains for Exploring Actinobacteria Biosynthetic Diversity.</title>
        <authorList>
            <person name="Kalkreuter E."/>
            <person name="Kautsar S.A."/>
            <person name="Yang D."/>
            <person name="Bader C.D."/>
            <person name="Teijaro C.N."/>
            <person name="Fluegel L."/>
            <person name="Davis C.M."/>
            <person name="Simpson J.R."/>
            <person name="Lauterbach L."/>
            <person name="Steele A.D."/>
            <person name="Gui C."/>
            <person name="Meng S."/>
            <person name="Li G."/>
            <person name="Viehrig K."/>
            <person name="Ye F."/>
            <person name="Su P."/>
            <person name="Kiefer A.F."/>
            <person name="Nichols A."/>
            <person name="Cepeda A.J."/>
            <person name="Yan W."/>
            <person name="Fan B."/>
            <person name="Jiang Y."/>
            <person name="Adhikari A."/>
            <person name="Zheng C.-J."/>
            <person name="Schuster L."/>
            <person name="Cowan T.M."/>
            <person name="Smanski M.J."/>
            <person name="Chevrette M.G."/>
            <person name="De Carvalho L.P.S."/>
            <person name="Shen B."/>
        </authorList>
    </citation>
    <scope>NUCLEOTIDE SEQUENCE [LARGE SCALE GENOMIC DNA]</scope>
    <source>
        <strain evidence="2 3">NPDC000087</strain>
    </source>
</reference>
<evidence type="ECO:0000313" key="2">
    <source>
        <dbReference type="EMBL" id="MFF5292004.1"/>
    </source>
</evidence>
<sequence length="298" mass="29860">MSGLLVGMDAGASKLAIRIESADGERLVDIAIAADGWEAEPADDAVAWLLRHLTSVLPAGGRIAALGLGAQGCDNPEVAAALRDTLGAAGIPAVVVNDAALLVPAAGALAGIGVIAGTGAIAVGVSATGEALAAGGWGWVLGDDAGAVGLVREAVKAALLANDAGEPDDGLLSALLATYHVTTAERLARAVNDEPTIENWAPHAPAVFTAADAGSARAERVIAAGADHLAVLVDQLLGRGAIGDIVVAAGGVIMRQPRLRDAFAQRLRTQHPELSFQVLPDAPVAGAVTLARRLAHFD</sequence>
<keyword evidence="3" id="KW-1185">Reference proteome</keyword>
<dbReference type="PANTHER" id="PTHR43190:SF3">
    <property type="entry name" value="N-ACETYL-D-GLUCOSAMINE KINASE"/>
    <property type="match status" value="1"/>
</dbReference>
<keyword evidence="2" id="KW-0808">Transferase</keyword>
<dbReference type="InterPro" id="IPR052519">
    <property type="entry name" value="Euk-type_GlcNAc_Kinase"/>
</dbReference>
<dbReference type="Gene3D" id="3.30.420.40">
    <property type="match status" value="2"/>
</dbReference>
<dbReference type="Proteomes" id="UP001602245">
    <property type="component" value="Unassembled WGS sequence"/>
</dbReference>
<organism evidence="2 3">
    <name type="scientific">Paractinoplanes globisporus</name>
    <dbReference type="NCBI Taxonomy" id="113565"/>
    <lineage>
        <taxon>Bacteria</taxon>
        <taxon>Bacillati</taxon>
        <taxon>Actinomycetota</taxon>
        <taxon>Actinomycetes</taxon>
        <taxon>Micromonosporales</taxon>
        <taxon>Micromonosporaceae</taxon>
        <taxon>Paractinoplanes</taxon>
    </lineage>
</organism>
<dbReference type="SUPFAM" id="SSF53067">
    <property type="entry name" value="Actin-like ATPase domain"/>
    <property type="match status" value="2"/>
</dbReference>
<keyword evidence="2" id="KW-0418">Kinase</keyword>
<comment type="caution">
    <text evidence="2">The sequence shown here is derived from an EMBL/GenBank/DDBJ whole genome shotgun (WGS) entry which is preliminary data.</text>
</comment>
<gene>
    <name evidence="2" type="ORF">ACFY35_21400</name>
</gene>